<reference evidence="2" key="1">
    <citation type="submission" date="2019-11" db="EMBL/GenBank/DDBJ databases">
        <authorList>
            <person name="Feng L."/>
        </authorList>
    </citation>
    <scope>NUCLEOTIDE SEQUENCE</scope>
    <source>
        <strain evidence="2">IbartlettiiLFYP30</strain>
    </source>
</reference>
<dbReference type="Proteomes" id="UP001299409">
    <property type="component" value="Unassembled WGS sequence"/>
</dbReference>
<proteinExistence type="predicted"/>
<dbReference type="RefSeq" id="WP_007286715.1">
    <property type="nucleotide sequence ID" value="NZ_BAABXU010000001.1"/>
</dbReference>
<name>A0A6N3E860_9FIRM</name>
<dbReference type="AlphaFoldDB" id="A0A6N3E860"/>
<sequence>MMTEVSIEEMVEFIYDRCADDLTEEQIEMVLELQQEFLDSKGLIELEEDDLY</sequence>
<evidence type="ECO:0000313" key="1">
    <source>
        <dbReference type="EMBL" id="MCB5445721.1"/>
    </source>
</evidence>
<dbReference type="GeneID" id="89565325"/>
<reference evidence="1 3" key="2">
    <citation type="submission" date="2021-10" db="EMBL/GenBank/DDBJ databases">
        <title>Collection of gut derived symbiotic bacterial strains cultured from healthy donors.</title>
        <authorList>
            <person name="Lin H."/>
            <person name="Littmann E."/>
            <person name="Claire K."/>
            <person name="Pamer E."/>
        </authorList>
    </citation>
    <scope>NUCLEOTIDE SEQUENCE [LARGE SCALE GENOMIC DNA]</scope>
    <source>
        <strain evidence="1 3">MSK.17.68</strain>
    </source>
</reference>
<dbReference type="EMBL" id="CACRUE010000033">
    <property type="protein sequence ID" value="VYU36852.1"/>
    <property type="molecule type" value="Genomic_DNA"/>
</dbReference>
<evidence type="ECO:0000313" key="2">
    <source>
        <dbReference type="EMBL" id="VYU36852.1"/>
    </source>
</evidence>
<evidence type="ECO:0000313" key="3">
    <source>
        <dbReference type="Proteomes" id="UP001299409"/>
    </source>
</evidence>
<protein>
    <submittedName>
        <fullName evidence="2">Uncharacterized protein</fullName>
    </submittedName>
</protein>
<accession>A0A6N3E860</accession>
<dbReference type="EMBL" id="JAJBMB010000004">
    <property type="protein sequence ID" value="MCB5445721.1"/>
    <property type="molecule type" value="Genomic_DNA"/>
</dbReference>
<gene>
    <name evidence="2" type="ORF">IBLFYP30_02487</name>
    <name evidence="1" type="ORF">LIP50_05825</name>
</gene>
<organism evidence="2">
    <name type="scientific">Intestinibacter bartlettii</name>
    <dbReference type="NCBI Taxonomy" id="261299"/>
    <lineage>
        <taxon>Bacteria</taxon>
        <taxon>Bacillati</taxon>
        <taxon>Bacillota</taxon>
        <taxon>Clostridia</taxon>
        <taxon>Peptostreptococcales</taxon>
        <taxon>Peptostreptococcaceae</taxon>
        <taxon>Intestinibacter</taxon>
    </lineage>
</organism>
<keyword evidence="3" id="KW-1185">Reference proteome</keyword>